<evidence type="ECO:0000256" key="3">
    <source>
        <dbReference type="ARBA" id="ARBA00022448"/>
    </source>
</evidence>
<evidence type="ECO:0000256" key="5">
    <source>
        <dbReference type="ARBA" id="ARBA00022519"/>
    </source>
</evidence>
<evidence type="ECO:0000256" key="6">
    <source>
        <dbReference type="ARBA" id="ARBA00022692"/>
    </source>
</evidence>
<evidence type="ECO:0000256" key="1">
    <source>
        <dbReference type="ARBA" id="ARBA00004377"/>
    </source>
</evidence>
<dbReference type="InterPro" id="IPR058781">
    <property type="entry name" value="HH_AprE-like"/>
</dbReference>
<dbReference type="InterPro" id="IPR006144">
    <property type="entry name" value="Secretion_HlyD_CS"/>
</dbReference>
<keyword evidence="3 9" id="KW-0813">Transport</keyword>
<keyword evidence="14" id="KW-1185">Reference proteome</keyword>
<dbReference type="Pfam" id="PF25994">
    <property type="entry name" value="HH_AprE"/>
    <property type="match status" value="1"/>
</dbReference>
<dbReference type="Gene3D" id="1.10.287.470">
    <property type="entry name" value="Helix hairpin bin"/>
    <property type="match status" value="1"/>
</dbReference>
<protein>
    <recommendedName>
        <fullName evidence="9">Membrane fusion protein (MFP) family protein</fullName>
    </recommendedName>
</protein>
<evidence type="ECO:0000313" key="14">
    <source>
        <dbReference type="Proteomes" id="UP001501600"/>
    </source>
</evidence>
<dbReference type="InterPro" id="IPR010129">
    <property type="entry name" value="T1SS_HlyD"/>
</dbReference>
<keyword evidence="8 9" id="KW-0472">Membrane</keyword>
<evidence type="ECO:0000256" key="2">
    <source>
        <dbReference type="ARBA" id="ARBA00009477"/>
    </source>
</evidence>
<comment type="subcellular location">
    <subcellularLocation>
        <location evidence="1 9">Cell inner membrane</location>
        <topology evidence="1 9">Single-pass membrane protein</topology>
    </subcellularLocation>
</comment>
<feature type="transmembrane region" description="Helical" evidence="9">
    <location>
        <begin position="26"/>
        <end position="43"/>
    </location>
</feature>
<keyword evidence="7 9" id="KW-1133">Transmembrane helix</keyword>
<keyword evidence="10" id="KW-0175">Coiled coil</keyword>
<evidence type="ECO:0000256" key="8">
    <source>
        <dbReference type="ARBA" id="ARBA00023136"/>
    </source>
</evidence>
<evidence type="ECO:0000256" key="9">
    <source>
        <dbReference type="RuleBase" id="RU365093"/>
    </source>
</evidence>
<feature type="coiled-coil region" evidence="10">
    <location>
        <begin position="166"/>
        <end position="207"/>
    </location>
</feature>
<feature type="domain" description="AprE-like long alpha-helical hairpin" evidence="11">
    <location>
        <begin position="144"/>
        <end position="301"/>
    </location>
</feature>
<dbReference type="Proteomes" id="UP001501600">
    <property type="component" value="Unassembled WGS sequence"/>
</dbReference>
<dbReference type="RefSeq" id="WP_345315263.1">
    <property type="nucleotide sequence ID" value="NZ_BAABLF010000004.1"/>
</dbReference>
<comment type="similarity">
    <text evidence="2 9">Belongs to the membrane fusion protein (MFP) (TC 8.A.1) family.</text>
</comment>
<dbReference type="InterPro" id="IPR050739">
    <property type="entry name" value="MFP"/>
</dbReference>
<evidence type="ECO:0000259" key="11">
    <source>
        <dbReference type="Pfam" id="PF25994"/>
    </source>
</evidence>
<keyword evidence="5 9" id="KW-0997">Cell inner membrane</keyword>
<evidence type="ECO:0000256" key="10">
    <source>
        <dbReference type="SAM" id="Coils"/>
    </source>
</evidence>
<dbReference type="Gene3D" id="2.40.50.100">
    <property type="match status" value="1"/>
</dbReference>
<dbReference type="PANTHER" id="PTHR30386">
    <property type="entry name" value="MEMBRANE FUSION SUBUNIT OF EMRAB-TOLC MULTIDRUG EFFLUX PUMP"/>
    <property type="match status" value="1"/>
</dbReference>
<feature type="coiled-coil region" evidence="10">
    <location>
        <begin position="232"/>
        <end position="295"/>
    </location>
</feature>
<evidence type="ECO:0000313" key="13">
    <source>
        <dbReference type="EMBL" id="GAA5186780.1"/>
    </source>
</evidence>
<feature type="domain" description="AprE-like beta-barrel" evidence="12">
    <location>
        <begin position="344"/>
        <end position="433"/>
    </location>
</feature>
<comment type="caution">
    <text evidence="13">The sequence shown here is derived from an EMBL/GenBank/DDBJ whole genome shotgun (WGS) entry which is preliminary data.</text>
</comment>
<sequence length="456" mass="51075">MTTLQANRYDWDDQLLFHPPRYKRQMIWLLASFTLCFLLWAHFSRLDEVTRANGKVIPSSQIQVIQSMDGGVIQAILVAEGQLVSAGTPLLRIDDTRFRSDLAQRELETLNLTLSRARLQSQLASVIIQPDEGPQIWQQQVQVQRQPLTFPTHAAQQAPDMVAQQQAEYRQRLAQLQNKLDIQSQVIQKKENELKELASRLQNLGTGYQLLTRELAITRPLADKGIVSEVELIKLQRQANEAEGQLASLRQMRPSLLLERDEAVLQRREIALAFISESQTELNEISAQVARLNEANVGVRDKVDRTLIVSPVSGTIKALHINTLGGVVQPGEPLIEIVPSEDKLLVEARVAPQDIAFLRPGLEATVKITAYDFTRYGGLSGTVEHISADTISDEEGNSYYLVRIRTEGSRLGRSDSPMPIIPGMVTSVDVLTGEKSILEYLLTPILRAKESALRER</sequence>
<dbReference type="NCBIfam" id="TIGR01843">
    <property type="entry name" value="type_I_hlyD"/>
    <property type="match status" value="1"/>
</dbReference>
<gene>
    <name evidence="13" type="ORF">GCM10025772_02960</name>
</gene>
<dbReference type="SUPFAM" id="SSF111369">
    <property type="entry name" value="HlyD-like secretion proteins"/>
    <property type="match status" value="1"/>
</dbReference>
<evidence type="ECO:0000259" key="12">
    <source>
        <dbReference type="Pfam" id="PF26002"/>
    </source>
</evidence>
<dbReference type="PROSITE" id="PS00543">
    <property type="entry name" value="HLYD_FAMILY"/>
    <property type="match status" value="1"/>
</dbReference>
<dbReference type="InterPro" id="IPR058982">
    <property type="entry name" value="Beta-barrel_AprE"/>
</dbReference>
<evidence type="ECO:0000256" key="7">
    <source>
        <dbReference type="ARBA" id="ARBA00022989"/>
    </source>
</evidence>
<reference evidence="14" key="1">
    <citation type="journal article" date="2019" name="Int. J. Syst. Evol. Microbiol.">
        <title>The Global Catalogue of Microorganisms (GCM) 10K type strain sequencing project: providing services to taxonomists for standard genome sequencing and annotation.</title>
        <authorList>
            <consortium name="The Broad Institute Genomics Platform"/>
            <consortium name="The Broad Institute Genome Sequencing Center for Infectious Disease"/>
            <person name="Wu L."/>
            <person name="Ma J."/>
        </authorList>
    </citation>
    <scope>NUCLEOTIDE SEQUENCE [LARGE SCALE GENOMIC DNA]</scope>
    <source>
        <strain evidence="14">JCM 18720</strain>
    </source>
</reference>
<evidence type="ECO:0000256" key="4">
    <source>
        <dbReference type="ARBA" id="ARBA00022475"/>
    </source>
</evidence>
<dbReference type="Pfam" id="PF26002">
    <property type="entry name" value="Beta-barrel_AprE"/>
    <property type="match status" value="1"/>
</dbReference>
<name>A0ABP9RTB8_9GAMM</name>
<dbReference type="EMBL" id="BAABLF010000004">
    <property type="protein sequence ID" value="GAA5186780.1"/>
    <property type="molecule type" value="Genomic_DNA"/>
</dbReference>
<keyword evidence="4 9" id="KW-1003">Cell membrane</keyword>
<keyword evidence="6 9" id="KW-0812">Transmembrane</keyword>
<organism evidence="13 14">
    <name type="scientific">Ferrimonas gelatinilytica</name>
    <dbReference type="NCBI Taxonomy" id="1255257"/>
    <lineage>
        <taxon>Bacteria</taxon>
        <taxon>Pseudomonadati</taxon>
        <taxon>Pseudomonadota</taxon>
        <taxon>Gammaproteobacteria</taxon>
        <taxon>Alteromonadales</taxon>
        <taxon>Ferrimonadaceae</taxon>
        <taxon>Ferrimonas</taxon>
    </lineage>
</organism>
<dbReference type="PANTHER" id="PTHR30386:SF26">
    <property type="entry name" value="TRANSPORT PROTEIN COMB"/>
    <property type="match status" value="1"/>
</dbReference>
<proteinExistence type="inferred from homology"/>
<dbReference type="PRINTS" id="PR01490">
    <property type="entry name" value="RTXTOXIND"/>
</dbReference>
<dbReference type="Gene3D" id="2.40.30.170">
    <property type="match status" value="1"/>
</dbReference>
<accession>A0ABP9RTB8</accession>